<dbReference type="InterPro" id="IPR000160">
    <property type="entry name" value="GGDEF_dom"/>
</dbReference>
<dbReference type="InterPro" id="IPR043128">
    <property type="entry name" value="Rev_trsase/Diguanyl_cyclase"/>
</dbReference>
<dbReference type="Proteomes" id="UP001169242">
    <property type="component" value="Unassembled WGS sequence"/>
</dbReference>
<dbReference type="SMART" id="SM00065">
    <property type="entry name" value="GAF"/>
    <property type="match status" value="1"/>
</dbReference>
<dbReference type="AlphaFoldDB" id="A0AA42DQI6"/>
<evidence type="ECO:0000313" key="2">
    <source>
        <dbReference type="EMBL" id="MDA3733402.1"/>
    </source>
</evidence>
<dbReference type="PANTHER" id="PTHR45138:SF9">
    <property type="entry name" value="DIGUANYLATE CYCLASE DGCM-RELATED"/>
    <property type="match status" value="1"/>
</dbReference>
<comment type="caution">
    <text evidence="2">The sequence shown here is derived from an EMBL/GenBank/DDBJ whole genome shotgun (WGS) entry which is preliminary data.</text>
</comment>
<dbReference type="Gene3D" id="3.30.450.40">
    <property type="match status" value="1"/>
</dbReference>
<feature type="domain" description="GGDEF" evidence="1">
    <location>
        <begin position="565"/>
        <end position="699"/>
    </location>
</feature>
<dbReference type="NCBIfam" id="TIGR00254">
    <property type="entry name" value="GGDEF"/>
    <property type="match status" value="1"/>
</dbReference>
<dbReference type="InterPro" id="IPR050469">
    <property type="entry name" value="Diguanylate_Cyclase"/>
</dbReference>
<dbReference type="Gene3D" id="1.25.40.10">
    <property type="entry name" value="Tetratricopeptide repeat domain"/>
    <property type="match status" value="3"/>
</dbReference>
<dbReference type="CDD" id="cd01949">
    <property type="entry name" value="GGDEF"/>
    <property type="match status" value="1"/>
</dbReference>
<dbReference type="PANTHER" id="PTHR45138">
    <property type="entry name" value="REGULATORY COMPONENTS OF SENSORY TRANSDUCTION SYSTEM"/>
    <property type="match status" value="1"/>
</dbReference>
<keyword evidence="3" id="KW-1185">Reference proteome</keyword>
<protein>
    <submittedName>
        <fullName evidence="2">GGDEF domain-containing protein</fullName>
    </submittedName>
</protein>
<dbReference type="Gene3D" id="3.30.70.270">
    <property type="match status" value="1"/>
</dbReference>
<dbReference type="SUPFAM" id="SSF55781">
    <property type="entry name" value="GAF domain-like"/>
    <property type="match status" value="1"/>
</dbReference>
<accession>A0AA42DQI6</accession>
<dbReference type="Pfam" id="PF13185">
    <property type="entry name" value="GAF_2"/>
    <property type="match status" value="1"/>
</dbReference>
<dbReference type="FunFam" id="3.30.70.270:FF:000001">
    <property type="entry name" value="Diguanylate cyclase domain protein"/>
    <property type="match status" value="1"/>
</dbReference>
<dbReference type="SUPFAM" id="SSF48452">
    <property type="entry name" value="TPR-like"/>
    <property type="match status" value="2"/>
</dbReference>
<dbReference type="GO" id="GO:0043709">
    <property type="term" value="P:cell adhesion involved in single-species biofilm formation"/>
    <property type="evidence" value="ECO:0007669"/>
    <property type="project" value="TreeGrafter"/>
</dbReference>
<dbReference type="GO" id="GO:0052621">
    <property type="term" value="F:diguanylate cyclase activity"/>
    <property type="evidence" value="ECO:0007669"/>
    <property type="project" value="TreeGrafter"/>
</dbReference>
<dbReference type="SUPFAM" id="SSF55073">
    <property type="entry name" value="Nucleotide cyclase"/>
    <property type="match status" value="1"/>
</dbReference>
<dbReference type="EMBL" id="JAQIFT010000062">
    <property type="protein sequence ID" value="MDA3733402.1"/>
    <property type="molecule type" value="Genomic_DNA"/>
</dbReference>
<proteinExistence type="predicted"/>
<gene>
    <name evidence="2" type="ORF">PBV87_18140</name>
</gene>
<sequence>MNKSLKEVELQLQRLKNDPKIIDFFIELAYQNLRQDPEYVRSILEQALEVCRGQNYKIPMAECLYYLGWYYCDKSDYRKSVRLLLEANNLFIEMGHKRGMSKSYNALVPNYVELSMFDLAIENGIKSLDIAEELDEETFTNTILLNTGFAYVSCEKYEEAAQLVKRVRIYEDHLSLDSKVSLYCIMSQIKLHENELAEAYEYTDKIIEIAHIRGFSNYYIEAENLRGLVTWRMQKYDVSEEHFKKALVYGKGEAYNNVIFTTYYSYAEFLYERKKYEQAKEYIIGAIEIGKTLGLPYALIKGYKLLSKCYAEQEDYKEAYEASNVCRNYEKEFFNLNSSLAFNQLNIRTLQVKATLYEQLYNKIEGVFRVGQRLTSNLDIKETFESIYRELTTLVDADAFGLALIDDEENNLNYEFFRVENNNYNLGAVYMYDETSLGGYALTHDVIVHINDTDKESAKYVKHHRLIGERIGYKAQSIIYCPLTVENKKIGVVTAQSRNKNAYNERDISTLKLFATYAAIAIYNGQLFKQVNYLANFDGLTDVWNRREVFKLAERAFKKVKNLKDKLCVIMLDIDYFKHINDEYGHLVGDKVLVRVAAISKEQIKKTDLIGRYGGEEFIIFLPQTTLEEALIRANKICEGIHNYKKKVPNKPPFRISASLGVYEFDGSEMNLDEGIKRADEALYQAKQQGKNQVVCYQETLKA</sequence>
<dbReference type="InterPro" id="IPR003018">
    <property type="entry name" value="GAF"/>
</dbReference>
<dbReference type="InterPro" id="IPR029016">
    <property type="entry name" value="GAF-like_dom_sf"/>
</dbReference>
<dbReference type="GO" id="GO:1902201">
    <property type="term" value="P:negative regulation of bacterial-type flagellum-dependent cell motility"/>
    <property type="evidence" value="ECO:0007669"/>
    <property type="project" value="TreeGrafter"/>
</dbReference>
<evidence type="ECO:0000259" key="1">
    <source>
        <dbReference type="PROSITE" id="PS50887"/>
    </source>
</evidence>
<evidence type="ECO:0000313" key="3">
    <source>
        <dbReference type="Proteomes" id="UP001169242"/>
    </source>
</evidence>
<dbReference type="InterPro" id="IPR011990">
    <property type="entry name" value="TPR-like_helical_dom_sf"/>
</dbReference>
<dbReference type="Pfam" id="PF00990">
    <property type="entry name" value="GGDEF"/>
    <property type="match status" value="1"/>
</dbReference>
<dbReference type="RefSeq" id="WP_271013237.1">
    <property type="nucleotide sequence ID" value="NZ_JAQIFT010000062.1"/>
</dbReference>
<dbReference type="InterPro" id="IPR029787">
    <property type="entry name" value="Nucleotide_cyclase"/>
</dbReference>
<dbReference type="PROSITE" id="PS50887">
    <property type="entry name" value="GGDEF"/>
    <property type="match status" value="1"/>
</dbReference>
<name>A0AA42DQI6_9FIRM</name>
<organism evidence="2 3">
    <name type="scientific">Holtiella tumoricola</name>
    <dbReference type="NCBI Taxonomy" id="3018743"/>
    <lineage>
        <taxon>Bacteria</taxon>
        <taxon>Bacillati</taxon>
        <taxon>Bacillota</taxon>
        <taxon>Clostridia</taxon>
        <taxon>Lachnospirales</taxon>
        <taxon>Cellulosilyticaceae</taxon>
        <taxon>Holtiella</taxon>
    </lineage>
</organism>
<dbReference type="SMART" id="SM00267">
    <property type="entry name" value="GGDEF"/>
    <property type="match status" value="1"/>
</dbReference>
<dbReference type="GO" id="GO:0005886">
    <property type="term" value="C:plasma membrane"/>
    <property type="evidence" value="ECO:0007669"/>
    <property type="project" value="TreeGrafter"/>
</dbReference>
<reference evidence="2" key="1">
    <citation type="journal article" date="2023" name="Int. J. Syst. Evol. Microbiol.">
        <title>&lt;i&gt;Holtiella tumoricola&lt;/i&gt; gen. nov. sp. nov., isolated from a human clinical sample.</title>
        <authorList>
            <person name="Allen-Vercoe E."/>
            <person name="Daigneault M.C."/>
            <person name="Vancuren S.J."/>
            <person name="Cochrane K."/>
            <person name="O'Neal L.L."/>
            <person name="Sankaranarayanan K."/>
            <person name="Lawson P.A."/>
        </authorList>
    </citation>
    <scope>NUCLEOTIDE SEQUENCE</scope>
    <source>
        <strain evidence="2">CC70A</strain>
    </source>
</reference>